<sequence>MPRTPSENESIRRASKQQILKATMDLFCSKGYHSTSIDDVAKRAQISKGLLYHYFKGKEELLAAIVDMRINDILIVMEAARAKKTPVEQIRHILEGALEDKPEIFRFYLNLFTQPRLDPIVAKYGQKLMDEQIRQFEVQTQMFINLGVANPRERSLYFSSTIQGIMLMYSTYPQTFPLEEVKAIAIAEFCANG</sequence>
<dbReference type="PROSITE" id="PS50977">
    <property type="entry name" value="HTH_TETR_2"/>
    <property type="match status" value="1"/>
</dbReference>
<evidence type="ECO:0000313" key="8">
    <source>
        <dbReference type="Proteomes" id="UP000029738"/>
    </source>
</evidence>
<gene>
    <name evidence="7" type="ORF">DA73_0231935</name>
    <name evidence="6" type="ORF">DA73_0400007035</name>
</gene>
<accession>A0A0C1QUC2</accession>
<dbReference type="Pfam" id="PF00440">
    <property type="entry name" value="TetR_N"/>
    <property type="match status" value="1"/>
</dbReference>
<keyword evidence="2 4" id="KW-0238">DNA-binding</keyword>
<dbReference type="Gene3D" id="1.10.357.10">
    <property type="entry name" value="Tetracycline Repressor, domain 2"/>
    <property type="match status" value="1"/>
</dbReference>
<dbReference type="SUPFAM" id="SSF46689">
    <property type="entry name" value="Homeodomain-like"/>
    <property type="match status" value="1"/>
</dbReference>
<evidence type="ECO:0000313" key="7">
    <source>
        <dbReference type="EMBL" id="KIE09064.1"/>
    </source>
</evidence>
<dbReference type="FunFam" id="1.10.10.60:FF:000141">
    <property type="entry name" value="TetR family transcriptional regulator"/>
    <property type="match status" value="1"/>
</dbReference>
<dbReference type="InterPro" id="IPR036271">
    <property type="entry name" value="Tet_transcr_reg_TetR-rel_C_sf"/>
</dbReference>
<keyword evidence="8" id="KW-1185">Reference proteome</keyword>
<name>A0A0C1QUC2_9CYAN</name>
<dbReference type="EMBL" id="JHEG04000001">
    <property type="protein sequence ID" value="KAF3885238.1"/>
    <property type="molecule type" value="Genomic_DNA"/>
</dbReference>
<dbReference type="GO" id="GO:0003677">
    <property type="term" value="F:DNA binding"/>
    <property type="evidence" value="ECO:0007669"/>
    <property type="project" value="UniProtKB-UniRule"/>
</dbReference>
<dbReference type="PRINTS" id="PR00455">
    <property type="entry name" value="HTHTETR"/>
</dbReference>
<dbReference type="AlphaFoldDB" id="A0A0C1QUC2"/>
<dbReference type="PANTHER" id="PTHR43479:SF11">
    <property type="entry name" value="ACREF_ENVCD OPERON REPRESSOR-RELATED"/>
    <property type="match status" value="1"/>
</dbReference>
<dbReference type="SUPFAM" id="SSF48498">
    <property type="entry name" value="Tetracyclin repressor-like, C-terminal domain"/>
    <property type="match status" value="1"/>
</dbReference>
<dbReference type="InterPro" id="IPR023772">
    <property type="entry name" value="DNA-bd_HTH_TetR-type_CS"/>
</dbReference>
<dbReference type="EMBL" id="JHEG02000058">
    <property type="protein sequence ID" value="KIE09064.1"/>
    <property type="molecule type" value="Genomic_DNA"/>
</dbReference>
<dbReference type="InterPro" id="IPR050624">
    <property type="entry name" value="HTH-type_Tx_Regulator"/>
</dbReference>
<dbReference type="GO" id="GO:0045892">
    <property type="term" value="P:negative regulation of DNA-templated transcription"/>
    <property type="evidence" value="ECO:0007669"/>
    <property type="project" value="UniProtKB-ARBA"/>
</dbReference>
<evidence type="ECO:0000259" key="5">
    <source>
        <dbReference type="PROSITE" id="PS50977"/>
    </source>
</evidence>
<feature type="domain" description="HTH tetR-type" evidence="5">
    <location>
        <begin position="13"/>
        <end position="73"/>
    </location>
</feature>
<organism evidence="7">
    <name type="scientific">Tolypothrix bouteillei VB521301</name>
    <dbReference type="NCBI Taxonomy" id="1479485"/>
    <lineage>
        <taxon>Bacteria</taxon>
        <taxon>Bacillati</taxon>
        <taxon>Cyanobacteriota</taxon>
        <taxon>Cyanophyceae</taxon>
        <taxon>Nostocales</taxon>
        <taxon>Tolypothrichaceae</taxon>
        <taxon>Tolypothrix</taxon>
    </lineage>
</organism>
<keyword evidence="1" id="KW-0805">Transcription regulation</keyword>
<evidence type="ECO:0000313" key="6">
    <source>
        <dbReference type="EMBL" id="KAF3885238.1"/>
    </source>
</evidence>
<dbReference type="InterPro" id="IPR009057">
    <property type="entry name" value="Homeodomain-like_sf"/>
</dbReference>
<evidence type="ECO:0000256" key="2">
    <source>
        <dbReference type="ARBA" id="ARBA00023125"/>
    </source>
</evidence>
<dbReference type="RefSeq" id="WP_038090611.1">
    <property type="nucleotide sequence ID" value="NZ_JHEG04000001.1"/>
</dbReference>
<dbReference type="InterPro" id="IPR001647">
    <property type="entry name" value="HTH_TetR"/>
</dbReference>
<dbReference type="PANTHER" id="PTHR43479">
    <property type="entry name" value="ACREF/ENVCD OPERON REPRESSOR-RELATED"/>
    <property type="match status" value="1"/>
</dbReference>
<dbReference type="Proteomes" id="UP000029738">
    <property type="component" value="Unassembled WGS sequence"/>
</dbReference>
<dbReference type="STRING" id="1479485.DA73_0231935"/>
<reference evidence="7" key="1">
    <citation type="journal article" date="2015" name="Genome Announc.">
        <title>Draft Genome Sequence of Tolypothrix boutellei Strain VB521301.</title>
        <authorList>
            <person name="Chandrababunaidu M.M."/>
            <person name="Singh D."/>
            <person name="Sen D."/>
            <person name="Bhan S."/>
            <person name="Das S."/>
            <person name="Gupta A."/>
            <person name="Adhikary S.P."/>
            <person name="Tripathy S."/>
        </authorList>
    </citation>
    <scope>NUCLEOTIDE SEQUENCE</scope>
    <source>
        <strain evidence="7">VB521301</strain>
    </source>
</reference>
<proteinExistence type="predicted"/>
<comment type="caution">
    <text evidence="7">The sequence shown here is derived from an EMBL/GenBank/DDBJ whole genome shotgun (WGS) entry which is preliminary data.</text>
</comment>
<evidence type="ECO:0000256" key="3">
    <source>
        <dbReference type="ARBA" id="ARBA00023163"/>
    </source>
</evidence>
<dbReference type="OrthoDB" id="2373640at2"/>
<protein>
    <submittedName>
        <fullName evidence="6 7">Transcriptional regulator</fullName>
    </submittedName>
</protein>
<keyword evidence="3" id="KW-0804">Transcription</keyword>
<evidence type="ECO:0000256" key="1">
    <source>
        <dbReference type="ARBA" id="ARBA00023015"/>
    </source>
</evidence>
<feature type="DNA-binding region" description="H-T-H motif" evidence="4">
    <location>
        <begin position="36"/>
        <end position="55"/>
    </location>
</feature>
<evidence type="ECO:0000256" key="4">
    <source>
        <dbReference type="PROSITE-ProRule" id="PRU00335"/>
    </source>
</evidence>
<dbReference type="PROSITE" id="PS01081">
    <property type="entry name" value="HTH_TETR_1"/>
    <property type="match status" value="1"/>
</dbReference>
<reference evidence="6" key="2">
    <citation type="submission" date="2019-11" db="EMBL/GenBank/DDBJ databases">
        <title>Improved Assembly of Tolypothrix boutellei genome.</title>
        <authorList>
            <person name="Sarangi A.N."/>
            <person name="Mukherjee M."/>
            <person name="Ghosh S."/>
            <person name="Singh D."/>
            <person name="Das A."/>
            <person name="Kant S."/>
            <person name="Prusty A."/>
            <person name="Tripathy S."/>
        </authorList>
    </citation>
    <scope>NUCLEOTIDE SEQUENCE</scope>
    <source>
        <strain evidence="6">VB521301</strain>
    </source>
</reference>